<dbReference type="EMBL" id="CP027860">
    <property type="protein sequence ID" value="AVP97542.1"/>
    <property type="molecule type" value="Genomic_DNA"/>
</dbReference>
<dbReference type="Proteomes" id="UP000241074">
    <property type="component" value="Chromosome"/>
</dbReference>
<feature type="compositionally biased region" description="Basic and acidic residues" evidence="1">
    <location>
        <begin position="37"/>
        <end position="52"/>
    </location>
</feature>
<feature type="region of interest" description="Disordered" evidence="1">
    <location>
        <begin position="30"/>
        <end position="76"/>
    </location>
</feature>
<evidence type="ECO:0000313" key="2">
    <source>
        <dbReference type="EMBL" id="AVP97542.1"/>
    </source>
</evidence>
<accession>A0A2P1PRU2</accession>
<proteinExistence type="predicted"/>
<sequence length="76" mass="8139">MIEPFLDGYADGKVAVHERSSEIRVRKVGKVAVQGGPHKDSIGQRTALDRDSIGQPRAASRVGFGTPMGVQGFSMK</sequence>
<gene>
    <name evidence="2" type="ORF">C7S18_10195</name>
</gene>
<organism evidence="2 3">
    <name type="scientific">Ahniella affigens</name>
    <dbReference type="NCBI Taxonomy" id="2021234"/>
    <lineage>
        <taxon>Bacteria</taxon>
        <taxon>Pseudomonadati</taxon>
        <taxon>Pseudomonadota</taxon>
        <taxon>Gammaproteobacteria</taxon>
        <taxon>Lysobacterales</taxon>
        <taxon>Rhodanobacteraceae</taxon>
        <taxon>Ahniella</taxon>
    </lineage>
</organism>
<dbReference type="KEGG" id="xba:C7S18_10195"/>
<reference evidence="2 3" key="2">
    <citation type="submission" date="2018-03" db="EMBL/GenBank/DDBJ databases">
        <authorList>
            <person name="Keele B.F."/>
        </authorList>
    </citation>
    <scope>NUCLEOTIDE SEQUENCE [LARGE SCALE GENOMIC DNA]</scope>
    <source>
        <strain evidence="2 3">D13</strain>
    </source>
</reference>
<dbReference type="AlphaFoldDB" id="A0A2P1PRU2"/>
<protein>
    <submittedName>
        <fullName evidence="2">Uncharacterized protein</fullName>
    </submittedName>
</protein>
<evidence type="ECO:0000313" key="3">
    <source>
        <dbReference type="Proteomes" id="UP000241074"/>
    </source>
</evidence>
<name>A0A2P1PRU2_9GAMM</name>
<evidence type="ECO:0000256" key="1">
    <source>
        <dbReference type="SAM" id="MobiDB-lite"/>
    </source>
</evidence>
<keyword evidence="3" id="KW-1185">Reference proteome</keyword>
<reference evidence="2 3" key="1">
    <citation type="submission" date="2018-03" db="EMBL/GenBank/DDBJ databases">
        <title>Ahniella affigens gen. nov., sp. nov., a gammaproteobacterium isolated from sandy soil near a stream.</title>
        <authorList>
            <person name="Ko Y."/>
            <person name="Kim J.-H."/>
        </authorList>
    </citation>
    <scope>NUCLEOTIDE SEQUENCE [LARGE SCALE GENOMIC DNA]</scope>
    <source>
        <strain evidence="2 3">D13</strain>
    </source>
</reference>